<keyword evidence="11" id="KW-1185">Reference proteome</keyword>
<sequence>MKVTKYLPILAICLMTTGCNSSKQQATSTSGLDLANLDTTALPGTDFYQYACGGWMKNHPLTDEYSRFGSFDMLAENNRKQLRGLIEELAATQHEAGSIAQKVGDLYNIAMDSVKLNKEGVAPIKPELEKIAAIKDKSEIYPLIAEMQKNGMYPYFAVYIGADDMNSSMNMVHAVQAGLGMGERDYYLENDERTKEIRDAYQKHVVKMFQLAGFDEAAAQKAMASVMNIENRLAKSARSMVEMRDPHANYNKKAMEELKKEYAPFAWDMFFSNLGLNDVAEVNIGQPNSIKEVNEIINTVPLEDQIAYLQWNLINSAAGYLSDDFVAQNFDFYGKTMSGRKEMQPRWKRAVSTVDGSLGEAVGQMYVEKYFPAAAKERMVGLVKNLQTSLGERIQKLPWMSDETKQKALEKLATFHVKIGYPDKWKDYSSLDIKNDTYWANIERANQWGHNEMIAKAGKPVDKDEWMMTPQTVNAYYNPTTNEICFPAGILQYPFFDMDADDAFNYGAIGVVIGHEMTHGFDDQGRQYDKDGNLKDWWTEQDAKNFEERAQVMVNFFDSIEVAPGVQANGEVTLGENIADHGGLQVSYQAFKNATAQAPLPVENGFTPEQRFFLSYANVWAGNIRPEEILRLTKLDVHSLGKWRVDGALPQIDAWYEAFNITEEDPLYIPADKRVSIW</sequence>
<organism evidence="10 11">
    <name type="scientific">Jilunia laotingensis</name>
    <dbReference type="NCBI Taxonomy" id="2763675"/>
    <lineage>
        <taxon>Bacteria</taxon>
        <taxon>Pseudomonadati</taxon>
        <taxon>Bacteroidota</taxon>
        <taxon>Bacteroidia</taxon>
        <taxon>Bacteroidales</taxon>
        <taxon>Bacteroidaceae</taxon>
        <taxon>Jilunia</taxon>
    </lineage>
</organism>
<keyword evidence="7" id="KW-0482">Metalloprotease</keyword>
<reference evidence="10" key="1">
    <citation type="submission" date="2020-08" db="EMBL/GenBank/DDBJ databases">
        <title>Genome public.</title>
        <authorList>
            <person name="Liu C."/>
            <person name="Sun Q."/>
        </authorList>
    </citation>
    <scope>NUCLEOTIDE SEQUENCE</scope>
    <source>
        <strain evidence="10">N12</strain>
    </source>
</reference>
<feature type="domain" description="Peptidase M13 C-terminal" evidence="8">
    <location>
        <begin position="474"/>
        <end position="674"/>
    </location>
</feature>
<dbReference type="PROSITE" id="PS51885">
    <property type="entry name" value="NEPRILYSIN"/>
    <property type="match status" value="1"/>
</dbReference>
<dbReference type="GO" id="GO:0046872">
    <property type="term" value="F:metal ion binding"/>
    <property type="evidence" value="ECO:0007669"/>
    <property type="project" value="UniProtKB-KW"/>
</dbReference>
<protein>
    <submittedName>
        <fullName evidence="10">M13 family metallopeptidase</fullName>
    </submittedName>
</protein>
<dbReference type="InterPro" id="IPR042089">
    <property type="entry name" value="Peptidase_M13_dom_2"/>
</dbReference>
<dbReference type="GO" id="GO:0016485">
    <property type="term" value="P:protein processing"/>
    <property type="evidence" value="ECO:0007669"/>
    <property type="project" value="TreeGrafter"/>
</dbReference>
<dbReference type="Proteomes" id="UP000651085">
    <property type="component" value="Unassembled WGS sequence"/>
</dbReference>
<comment type="similarity">
    <text evidence="2">Belongs to the peptidase M13 family.</text>
</comment>
<keyword evidence="3" id="KW-0645">Protease</keyword>
<evidence type="ECO:0000256" key="4">
    <source>
        <dbReference type="ARBA" id="ARBA00022723"/>
    </source>
</evidence>
<dbReference type="InterPro" id="IPR024079">
    <property type="entry name" value="MetalloPept_cat_dom_sf"/>
</dbReference>
<evidence type="ECO:0000256" key="1">
    <source>
        <dbReference type="ARBA" id="ARBA00001947"/>
    </source>
</evidence>
<dbReference type="AlphaFoldDB" id="A0A926F360"/>
<dbReference type="Gene3D" id="3.40.390.10">
    <property type="entry name" value="Collagenase (Catalytic Domain)"/>
    <property type="match status" value="1"/>
</dbReference>
<evidence type="ECO:0000313" key="11">
    <source>
        <dbReference type="Proteomes" id="UP000651085"/>
    </source>
</evidence>
<dbReference type="CDD" id="cd08662">
    <property type="entry name" value="M13"/>
    <property type="match status" value="1"/>
</dbReference>
<evidence type="ECO:0000256" key="3">
    <source>
        <dbReference type="ARBA" id="ARBA00022670"/>
    </source>
</evidence>
<dbReference type="PRINTS" id="PR00786">
    <property type="entry name" value="NEPRILYSIN"/>
</dbReference>
<keyword evidence="6" id="KW-0862">Zinc</keyword>
<evidence type="ECO:0000256" key="7">
    <source>
        <dbReference type="ARBA" id="ARBA00023049"/>
    </source>
</evidence>
<dbReference type="Gene3D" id="1.10.1380.10">
    <property type="entry name" value="Neutral endopeptidase , domain2"/>
    <property type="match status" value="1"/>
</dbReference>
<evidence type="ECO:0000256" key="5">
    <source>
        <dbReference type="ARBA" id="ARBA00022801"/>
    </source>
</evidence>
<accession>A0A926F360</accession>
<dbReference type="RefSeq" id="WP_262434431.1">
    <property type="nucleotide sequence ID" value="NZ_JACRTF010000001.1"/>
</dbReference>
<name>A0A926F360_9BACT</name>
<comment type="caution">
    <text evidence="10">The sequence shown here is derived from an EMBL/GenBank/DDBJ whole genome shotgun (WGS) entry which is preliminary data.</text>
</comment>
<dbReference type="InterPro" id="IPR000718">
    <property type="entry name" value="Peptidase_M13"/>
</dbReference>
<dbReference type="InterPro" id="IPR018497">
    <property type="entry name" value="Peptidase_M13_C"/>
</dbReference>
<dbReference type="Pfam" id="PF05649">
    <property type="entry name" value="Peptidase_M13_N"/>
    <property type="match status" value="1"/>
</dbReference>
<evidence type="ECO:0000259" key="9">
    <source>
        <dbReference type="Pfam" id="PF05649"/>
    </source>
</evidence>
<feature type="domain" description="Peptidase M13 N-terminal" evidence="9">
    <location>
        <begin position="43"/>
        <end position="422"/>
    </location>
</feature>
<evidence type="ECO:0000256" key="6">
    <source>
        <dbReference type="ARBA" id="ARBA00022833"/>
    </source>
</evidence>
<comment type="cofactor">
    <cofactor evidence="1">
        <name>Zn(2+)</name>
        <dbReference type="ChEBI" id="CHEBI:29105"/>
    </cofactor>
</comment>
<dbReference type="GO" id="GO:0005886">
    <property type="term" value="C:plasma membrane"/>
    <property type="evidence" value="ECO:0007669"/>
    <property type="project" value="TreeGrafter"/>
</dbReference>
<evidence type="ECO:0000313" key="10">
    <source>
        <dbReference type="EMBL" id="MBC8593288.1"/>
    </source>
</evidence>
<dbReference type="SUPFAM" id="SSF55486">
    <property type="entry name" value="Metalloproteases ('zincins'), catalytic domain"/>
    <property type="match status" value="1"/>
</dbReference>
<gene>
    <name evidence="10" type="ORF">H8744_08515</name>
</gene>
<proteinExistence type="inferred from homology"/>
<dbReference type="GO" id="GO:0004222">
    <property type="term" value="F:metalloendopeptidase activity"/>
    <property type="evidence" value="ECO:0007669"/>
    <property type="project" value="InterPro"/>
</dbReference>
<keyword evidence="4" id="KW-0479">Metal-binding</keyword>
<dbReference type="InterPro" id="IPR008753">
    <property type="entry name" value="Peptidase_M13_N"/>
</dbReference>
<dbReference type="EMBL" id="JACRTF010000001">
    <property type="protein sequence ID" value="MBC8593288.1"/>
    <property type="molecule type" value="Genomic_DNA"/>
</dbReference>
<dbReference type="Pfam" id="PF01431">
    <property type="entry name" value="Peptidase_M13"/>
    <property type="match status" value="1"/>
</dbReference>
<dbReference type="PROSITE" id="PS51257">
    <property type="entry name" value="PROKAR_LIPOPROTEIN"/>
    <property type="match status" value="1"/>
</dbReference>
<dbReference type="PANTHER" id="PTHR11733">
    <property type="entry name" value="ZINC METALLOPROTEASE FAMILY M13 NEPRILYSIN-RELATED"/>
    <property type="match status" value="1"/>
</dbReference>
<evidence type="ECO:0000256" key="2">
    <source>
        <dbReference type="ARBA" id="ARBA00007357"/>
    </source>
</evidence>
<evidence type="ECO:0000259" key="8">
    <source>
        <dbReference type="Pfam" id="PF01431"/>
    </source>
</evidence>
<dbReference type="PANTHER" id="PTHR11733:SF167">
    <property type="entry name" value="FI17812P1-RELATED"/>
    <property type="match status" value="1"/>
</dbReference>
<keyword evidence="5" id="KW-0378">Hydrolase</keyword>